<evidence type="ECO:0000313" key="3">
    <source>
        <dbReference type="Proteomes" id="UP000030403"/>
    </source>
</evidence>
<accession>A0A0A5FVT0</accession>
<organism evidence="2 3">
    <name type="scientific">Pontibacillus marinus BH030004 = DSM 16465</name>
    <dbReference type="NCBI Taxonomy" id="1385511"/>
    <lineage>
        <taxon>Bacteria</taxon>
        <taxon>Bacillati</taxon>
        <taxon>Bacillota</taxon>
        <taxon>Bacilli</taxon>
        <taxon>Bacillales</taxon>
        <taxon>Bacillaceae</taxon>
        <taxon>Pontibacillus</taxon>
    </lineage>
</organism>
<reference evidence="2 3" key="1">
    <citation type="submission" date="2013-08" db="EMBL/GenBank/DDBJ databases">
        <authorList>
            <person name="Huang J."/>
            <person name="Wang G."/>
        </authorList>
    </citation>
    <scope>NUCLEOTIDE SEQUENCE [LARGE SCALE GENOMIC DNA]</scope>
    <source>
        <strain evidence="2 3">BH030004</strain>
    </source>
</reference>
<dbReference type="STRING" id="1385511.GCA_000425225_04290"/>
<dbReference type="EMBL" id="AVPF01000149">
    <property type="protein sequence ID" value="KGX83123.1"/>
    <property type="molecule type" value="Genomic_DNA"/>
</dbReference>
<keyword evidence="1" id="KW-0812">Transmembrane</keyword>
<name>A0A0A5FVT0_9BACI</name>
<keyword evidence="3" id="KW-1185">Reference proteome</keyword>
<sequence>MIGSFYTGMIWEVLFSSLLLSMIIGVFTGVILTILMLPSDLEHLLHGFMQALMGGMMGGMLSGMVITNNWESMLKIFSLLFFSIIVLTIFICAHDHPLVNWFHNPLYMAVTMIVVGLFVYQIELSTSQHHSPHLHESLKIFIETDLSLNRKSC</sequence>
<dbReference type="Proteomes" id="UP000030403">
    <property type="component" value="Unassembled WGS sequence"/>
</dbReference>
<protein>
    <submittedName>
        <fullName evidence="2">Uncharacterized protein</fullName>
    </submittedName>
</protein>
<dbReference type="AlphaFoldDB" id="A0A0A5FVT0"/>
<keyword evidence="1" id="KW-0472">Membrane</keyword>
<dbReference type="eggNOG" id="ENOG5030CIA">
    <property type="taxonomic scope" value="Bacteria"/>
</dbReference>
<feature type="transmembrane region" description="Helical" evidence="1">
    <location>
        <begin position="72"/>
        <end position="93"/>
    </location>
</feature>
<evidence type="ECO:0000256" key="1">
    <source>
        <dbReference type="SAM" id="Phobius"/>
    </source>
</evidence>
<evidence type="ECO:0000313" key="2">
    <source>
        <dbReference type="EMBL" id="KGX83123.1"/>
    </source>
</evidence>
<proteinExistence type="predicted"/>
<feature type="transmembrane region" description="Helical" evidence="1">
    <location>
        <begin position="13"/>
        <end position="37"/>
    </location>
</feature>
<keyword evidence="1" id="KW-1133">Transmembrane helix</keyword>
<feature type="transmembrane region" description="Helical" evidence="1">
    <location>
        <begin position="44"/>
        <end position="66"/>
    </location>
</feature>
<feature type="transmembrane region" description="Helical" evidence="1">
    <location>
        <begin position="105"/>
        <end position="122"/>
    </location>
</feature>
<comment type="caution">
    <text evidence="2">The sequence shown here is derived from an EMBL/GenBank/DDBJ whole genome shotgun (WGS) entry which is preliminary data.</text>
</comment>
<gene>
    <name evidence="2" type="ORF">N783_06410</name>
</gene>